<dbReference type="SUPFAM" id="SSF47413">
    <property type="entry name" value="lambda repressor-like DNA-binding domains"/>
    <property type="match status" value="1"/>
</dbReference>
<sequence>MSDHLQHLSPGQRVAWHRVRRGMSQEVLAGLVGRTEDWLSKIENDRAALDRLSIIRALADALRISVFDIIDPHPAESTRREPSHLDVSAVRSALTDYRQLSPLLAAIEAEPEPPRLEVLRRDVADVMAAYQHSRYGQLLARLPTLLTQTHLAAREAREEQRPNADRLAALANQSAAMLLTKLGEADLAWIAAQRGLTAAERTADPTIIGSLFRSVIHALHSQGRLDEAATMAQHASRYLQHQHGDRSPTLLSIHGTLLLPGAVAAARAHNRADAMGYLRQAEQMADALGADANHLWTAFGPTNVRIHRVTAAMALGDVPTALDLIPGITTAHLPVERSVRHSLEVVNAYRARNKVDEAISELLTAERRAAEQVHAHVMSRQLVHQLRGTATGKRSRLLADLARRMSII</sequence>
<organism evidence="2 3">
    <name type="scientific">Actinomadura mexicana</name>
    <dbReference type="NCBI Taxonomy" id="134959"/>
    <lineage>
        <taxon>Bacteria</taxon>
        <taxon>Bacillati</taxon>
        <taxon>Actinomycetota</taxon>
        <taxon>Actinomycetes</taxon>
        <taxon>Streptosporangiales</taxon>
        <taxon>Thermomonosporaceae</taxon>
        <taxon>Actinomadura</taxon>
    </lineage>
</organism>
<dbReference type="EMBL" id="FZNP01000002">
    <property type="protein sequence ID" value="SNR38564.1"/>
    <property type="molecule type" value="Genomic_DNA"/>
</dbReference>
<reference evidence="3" key="1">
    <citation type="submission" date="2017-06" db="EMBL/GenBank/DDBJ databases">
        <authorList>
            <person name="Varghese N."/>
            <person name="Submissions S."/>
        </authorList>
    </citation>
    <scope>NUCLEOTIDE SEQUENCE [LARGE SCALE GENOMIC DNA]</scope>
    <source>
        <strain evidence="3">DSM 44485</strain>
    </source>
</reference>
<dbReference type="Pfam" id="PF13560">
    <property type="entry name" value="HTH_31"/>
    <property type="match status" value="1"/>
</dbReference>
<evidence type="ECO:0000313" key="2">
    <source>
        <dbReference type="EMBL" id="SNR38564.1"/>
    </source>
</evidence>
<dbReference type="Proteomes" id="UP000198420">
    <property type="component" value="Unassembled WGS sequence"/>
</dbReference>
<dbReference type="InterPro" id="IPR001387">
    <property type="entry name" value="Cro/C1-type_HTH"/>
</dbReference>
<dbReference type="SMART" id="SM00530">
    <property type="entry name" value="HTH_XRE"/>
    <property type="match status" value="1"/>
</dbReference>
<gene>
    <name evidence="2" type="ORF">SAMN06265355_102459</name>
</gene>
<dbReference type="CDD" id="cd00093">
    <property type="entry name" value="HTH_XRE"/>
    <property type="match status" value="1"/>
</dbReference>
<dbReference type="PROSITE" id="PS50943">
    <property type="entry name" value="HTH_CROC1"/>
    <property type="match status" value="1"/>
</dbReference>
<dbReference type="AlphaFoldDB" id="A0A238VWQ9"/>
<protein>
    <submittedName>
        <fullName evidence="2">Transcriptional regulator, contains XRE-family HTH domain</fullName>
    </submittedName>
</protein>
<evidence type="ECO:0000313" key="3">
    <source>
        <dbReference type="Proteomes" id="UP000198420"/>
    </source>
</evidence>
<dbReference type="GO" id="GO:0003677">
    <property type="term" value="F:DNA binding"/>
    <property type="evidence" value="ECO:0007669"/>
    <property type="project" value="InterPro"/>
</dbReference>
<dbReference type="Gene3D" id="1.10.260.40">
    <property type="entry name" value="lambda repressor-like DNA-binding domains"/>
    <property type="match status" value="1"/>
</dbReference>
<dbReference type="OrthoDB" id="4522476at2"/>
<dbReference type="InterPro" id="IPR010982">
    <property type="entry name" value="Lambda_DNA-bd_dom_sf"/>
</dbReference>
<feature type="domain" description="HTH cro/C1-type" evidence="1">
    <location>
        <begin position="18"/>
        <end position="69"/>
    </location>
</feature>
<name>A0A238VWQ9_9ACTN</name>
<keyword evidence="3" id="KW-1185">Reference proteome</keyword>
<accession>A0A238VWQ9</accession>
<proteinExistence type="predicted"/>
<dbReference type="RefSeq" id="WP_089311073.1">
    <property type="nucleotide sequence ID" value="NZ_FZNP01000002.1"/>
</dbReference>
<evidence type="ECO:0000259" key="1">
    <source>
        <dbReference type="PROSITE" id="PS50943"/>
    </source>
</evidence>